<dbReference type="EMBL" id="JAPHVQ010000109">
    <property type="protein sequence ID" value="MDE8035880.1"/>
    <property type="molecule type" value="Genomic_DNA"/>
</dbReference>
<dbReference type="RefSeq" id="WP_275218634.1">
    <property type="nucleotide sequence ID" value="NZ_JAPHVQ010000109.1"/>
</dbReference>
<organism evidence="2 3">
    <name type="scientific">Actinobacillus equuli subsp. equuli</name>
    <dbReference type="NCBI Taxonomy" id="202947"/>
    <lineage>
        <taxon>Bacteria</taxon>
        <taxon>Pseudomonadati</taxon>
        <taxon>Pseudomonadota</taxon>
        <taxon>Gammaproteobacteria</taxon>
        <taxon>Pasteurellales</taxon>
        <taxon>Pasteurellaceae</taxon>
        <taxon>Actinobacillus</taxon>
    </lineage>
</organism>
<proteinExistence type="predicted"/>
<dbReference type="AlphaFoldDB" id="A0A9X4JFY2"/>
<keyword evidence="3" id="KW-1185">Reference proteome</keyword>
<feature type="region of interest" description="Disordered" evidence="1">
    <location>
        <begin position="1"/>
        <end position="22"/>
    </location>
</feature>
<reference evidence="2" key="1">
    <citation type="submission" date="2022-11" db="EMBL/GenBank/DDBJ databases">
        <authorList>
            <person name="Kamali M."/>
            <person name="Peak L."/>
            <person name="Go Y.Y."/>
            <person name="Balasuriya U.B.R."/>
            <person name="Carossino M."/>
        </authorList>
    </citation>
    <scope>NUCLEOTIDE SEQUENCE</scope>
    <source>
        <strain evidence="2">4524</strain>
    </source>
</reference>
<reference evidence="2" key="2">
    <citation type="journal article" date="2023" name="Pathogens">
        <title>Pathological Features and Genomic Characterization of an Actinobacillus equuli subsp. equuli Bearing Unique Virulence-Associated Genes from an Adult Horse with Pleuropneumonia.</title>
        <authorList>
            <person name="Kamali M."/>
            <person name="Carossino M."/>
            <person name="Del Piero F."/>
            <person name="Peak L."/>
            <person name="Mitchell M.S."/>
            <person name="Willette J."/>
            <person name="Baker R."/>
            <person name="Li F."/>
            <person name="Kenez A."/>
            <person name="Balasuriya U.B.R."/>
            <person name="Go Y.Y."/>
        </authorList>
    </citation>
    <scope>NUCLEOTIDE SEQUENCE</scope>
    <source>
        <strain evidence="2">4524</strain>
    </source>
</reference>
<evidence type="ECO:0000313" key="3">
    <source>
        <dbReference type="Proteomes" id="UP001142444"/>
    </source>
</evidence>
<dbReference type="Proteomes" id="UP001142444">
    <property type="component" value="Unassembled WGS sequence"/>
</dbReference>
<evidence type="ECO:0000256" key="1">
    <source>
        <dbReference type="SAM" id="MobiDB-lite"/>
    </source>
</evidence>
<name>A0A9X4JFY2_ACTEU</name>
<feature type="non-terminal residue" evidence="2">
    <location>
        <position position="1"/>
    </location>
</feature>
<protein>
    <submittedName>
        <fullName evidence="2">Uncharacterized protein</fullName>
    </submittedName>
</protein>
<accession>A0A9X4JFY2</accession>
<evidence type="ECO:0000313" key="2">
    <source>
        <dbReference type="EMBL" id="MDE8035880.1"/>
    </source>
</evidence>
<sequence>ITSVTSRVASAESSISNIQSTKASKTEVASLAQQSLQAVWQADAQAKVDALSVGGRNLILDSKRLITSGKVKFNVSQNIDYEN</sequence>
<comment type="caution">
    <text evidence="2">The sequence shown here is derived from an EMBL/GenBank/DDBJ whole genome shotgun (WGS) entry which is preliminary data.</text>
</comment>
<feature type="non-terminal residue" evidence="2">
    <location>
        <position position="83"/>
    </location>
</feature>
<gene>
    <name evidence="2" type="ORF">OQ257_12080</name>
</gene>